<dbReference type="AlphaFoldDB" id="A0A8J7IFN3"/>
<keyword evidence="2" id="KW-1185">Reference proteome</keyword>
<gene>
    <name evidence="1" type="ORF">H1D41_16390</name>
</gene>
<dbReference type="EMBL" id="JADCKQ010000016">
    <property type="protein sequence ID" value="MBI1495222.1"/>
    <property type="molecule type" value="Genomic_DNA"/>
</dbReference>
<sequence>MAYIQGRPPANTLFAHRWGDFGPELGSAVFIHHTSDGKSHSLVIEGRRRQVLEALIHRPVCSASRCRISEAKRVLAKEYGLEIETRYYQPEKGVNISGSTS</sequence>
<accession>A0A8J7IFN3</accession>
<comment type="caution">
    <text evidence="1">The sequence shown here is derived from an EMBL/GenBank/DDBJ whole genome shotgun (WGS) entry which is preliminary data.</text>
</comment>
<organism evidence="1 2">
    <name type="scientific">Halocynthiibacter styelae</name>
    <dbReference type="NCBI Taxonomy" id="2761955"/>
    <lineage>
        <taxon>Bacteria</taxon>
        <taxon>Pseudomonadati</taxon>
        <taxon>Pseudomonadota</taxon>
        <taxon>Alphaproteobacteria</taxon>
        <taxon>Rhodobacterales</taxon>
        <taxon>Paracoccaceae</taxon>
        <taxon>Halocynthiibacter</taxon>
    </lineage>
</organism>
<proteinExistence type="predicted"/>
<evidence type="ECO:0000313" key="1">
    <source>
        <dbReference type="EMBL" id="MBI1495222.1"/>
    </source>
</evidence>
<dbReference type="RefSeq" id="WP_228849934.1">
    <property type="nucleotide sequence ID" value="NZ_JADCKQ010000016.1"/>
</dbReference>
<name>A0A8J7IFN3_9RHOB</name>
<dbReference type="Proteomes" id="UP000640583">
    <property type="component" value="Unassembled WGS sequence"/>
</dbReference>
<protein>
    <submittedName>
        <fullName evidence="1">Uncharacterized protein</fullName>
    </submittedName>
</protein>
<evidence type="ECO:0000313" key="2">
    <source>
        <dbReference type="Proteomes" id="UP000640583"/>
    </source>
</evidence>
<reference evidence="1" key="1">
    <citation type="submission" date="2020-10" db="EMBL/GenBank/DDBJ databases">
        <title>Paenihalocynthiibacter styelae gen. nov., sp. nov., isolated from stalked sea squirt Styela clava.</title>
        <authorList>
            <person name="Kim Y.-O."/>
            <person name="Yoon J.-H."/>
        </authorList>
    </citation>
    <scope>NUCLEOTIDE SEQUENCE</scope>
    <source>
        <strain evidence="1">MYP1-1</strain>
    </source>
</reference>